<dbReference type="EMBL" id="CP026246">
    <property type="protein sequence ID" value="AWP00821.1"/>
    <property type="molecule type" value="Genomic_DNA"/>
</dbReference>
<proteinExistence type="predicted"/>
<sequence length="86" mass="9563">MPTTHGFPGKKPTVISCDQRVTLHCKPSNLNMQEEAASGLEREELPAPSPNTGVKLWFVTESHKDSSSNKNNCMTWIRPSRVPESL</sequence>
<reference evidence="1 2" key="1">
    <citation type="submission" date="2017-12" db="EMBL/GenBank/DDBJ databases">
        <title>Integrating genomic resources of turbot (Scophthalmus maximus) in depth evaluation of genetic and physical mapping variation across individuals.</title>
        <authorList>
            <person name="Martinez P."/>
        </authorList>
    </citation>
    <scope>NUCLEOTIDE SEQUENCE [LARGE SCALE GENOMIC DNA]</scope>
</reference>
<evidence type="ECO:0000313" key="2">
    <source>
        <dbReference type="Proteomes" id="UP000246464"/>
    </source>
</evidence>
<gene>
    <name evidence="1" type="ORF">SMAX5B_001367</name>
</gene>
<dbReference type="Proteomes" id="UP000246464">
    <property type="component" value="Chromosome 4"/>
</dbReference>
<organism evidence="1 2">
    <name type="scientific">Scophthalmus maximus</name>
    <name type="common">Turbot</name>
    <name type="synonym">Psetta maxima</name>
    <dbReference type="NCBI Taxonomy" id="52904"/>
    <lineage>
        <taxon>Eukaryota</taxon>
        <taxon>Metazoa</taxon>
        <taxon>Chordata</taxon>
        <taxon>Craniata</taxon>
        <taxon>Vertebrata</taxon>
        <taxon>Euteleostomi</taxon>
        <taxon>Actinopterygii</taxon>
        <taxon>Neopterygii</taxon>
        <taxon>Teleostei</taxon>
        <taxon>Neoteleostei</taxon>
        <taxon>Acanthomorphata</taxon>
        <taxon>Carangaria</taxon>
        <taxon>Pleuronectiformes</taxon>
        <taxon>Pleuronectoidei</taxon>
        <taxon>Scophthalmidae</taxon>
        <taxon>Scophthalmus</taxon>
    </lineage>
</organism>
<protein>
    <submittedName>
        <fullName evidence="1">Uncharacterized protein</fullName>
    </submittedName>
</protein>
<keyword evidence="2" id="KW-1185">Reference proteome</keyword>
<accession>A0A2U9BA36</accession>
<dbReference type="AlphaFoldDB" id="A0A2U9BA36"/>
<name>A0A2U9BA36_SCOMX</name>
<evidence type="ECO:0000313" key="1">
    <source>
        <dbReference type="EMBL" id="AWP00821.1"/>
    </source>
</evidence>